<evidence type="ECO:0000256" key="14">
    <source>
        <dbReference type="SAM" id="Phobius"/>
    </source>
</evidence>
<evidence type="ECO:0000256" key="10">
    <source>
        <dbReference type="ARBA" id="ARBA00023128"/>
    </source>
</evidence>
<evidence type="ECO:0000256" key="13">
    <source>
        <dbReference type="RuleBase" id="RU000473"/>
    </source>
</evidence>
<dbReference type="AlphaFoldDB" id="A0A7L7S3I7"/>
<dbReference type="PANTHER" id="PTHR11432">
    <property type="entry name" value="NADH DEHYDROGENASE SUBUNIT 1"/>
    <property type="match status" value="1"/>
</dbReference>
<evidence type="ECO:0000313" key="15">
    <source>
        <dbReference type="EMBL" id="QNV11983.1"/>
    </source>
</evidence>
<dbReference type="InterPro" id="IPR018086">
    <property type="entry name" value="NADH_UbQ_OxRdtase_su1_CS"/>
</dbReference>
<dbReference type="Pfam" id="PF00146">
    <property type="entry name" value="NADHdh"/>
    <property type="match status" value="1"/>
</dbReference>
<evidence type="ECO:0000256" key="6">
    <source>
        <dbReference type="ARBA" id="ARBA00022692"/>
    </source>
</evidence>
<feature type="transmembrane region" description="Helical" evidence="14">
    <location>
        <begin position="225"/>
        <end position="252"/>
    </location>
</feature>
<keyword evidence="7" id="KW-0999">Mitochondrion inner membrane</keyword>
<dbReference type="GO" id="GO:0009060">
    <property type="term" value="P:aerobic respiration"/>
    <property type="evidence" value="ECO:0007669"/>
    <property type="project" value="TreeGrafter"/>
</dbReference>
<dbReference type="GO" id="GO:0005743">
    <property type="term" value="C:mitochondrial inner membrane"/>
    <property type="evidence" value="ECO:0007669"/>
    <property type="project" value="UniProtKB-SubCell"/>
</dbReference>
<evidence type="ECO:0000256" key="8">
    <source>
        <dbReference type="ARBA" id="ARBA00022989"/>
    </source>
</evidence>
<feature type="transmembrane region" description="Helical" evidence="14">
    <location>
        <begin position="80"/>
        <end position="99"/>
    </location>
</feature>
<comment type="similarity">
    <text evidence="3 12">Belongs to the complex I subunit 1 family.</text>
</comment>
<evidence type="ECO:0000256" key="11">
    <source>
        <dbReference type="ARBA" id="ARBA00023136"/>
    </source>
</evidence>
<feature type="transmembrane region" description="Helical" evidence="14">
    <location>
        <begin position="12"/>
        <end position="33"/>
    </location>
</feature>
<evidence type="ECO:0000256" key="2">
    <source>
        <dbReference type="ARBA" id="ARBA00004448"/>
    </source>
</evidence>
<dbReference type="PANTHER" id="PTHR11432:SF3">
    <property type="entry name" value="NADH-UBIQUINONE OXIDOREDUCTASE CHAIN 1"/>
    <property type="match status" value="1"/>
</dbReference>
<dbReference type="GO" id="GO:0003954">
    <property type="term" value="F:NADH dehydrogenase activity"/>
    <property type="evidence" value="ECO:0007669"/>
    <property type="project" value="TreeGrafter"/>
</dbReference>
<evidence type="ECO:0000256" key="4">
    <source>
        <dbReference type="ARBA" id="ARBA00021009"/>
    </source>
</evidence>
<feature type="transmembrane region" description="Helical" evidence="14">
    <location>
        <begin position="105"/>
        <end position="129"/>
    </location>
</feature>
<comment type="function">
    <text evidence="1">Core subunit of the mitochondrial membrane respiratory chain NADH dehydrogenase (Complex I) that is believed to belong to the minimal assembly required for catalysis. Complex I functions in the transfer of electrons from NADH to the respiratory chain. The immediate electron acceptor for the enzyme is believed to be ubiquinone.</text>
</comment>
<gene>
    <name evidence="15" type="primary">ND1</name>
</gene>
<protein>
    <recommendedName>
        <fullName evidence="4 13">NADH-ubiquinone oxidoreductase chain 1</fullName>
        <ecNumber evidence="13">7.1.1.2</ecNumber>
    </recommendedName>
</protein>
<evidence type="ECO:0000256" key="7">
    <source>
        <dbReference type="ARBA" id="ARBA00022792"/>
    </source>
</evidence>
<reference evidence="15" key="1">
    <citation type="submission" date="2020-08" db="EMBL/GenBank/DDBJ databases">
        <title>DNAmark Project.</title>
        <authorList>
            <person name="Leerhoei F."/>
        </authorList>
    </citation>
    <scope>NUCLEOTIDE SEQUENCE</scope>
    <source>
        <strain evidence="15">DM714</strain>
    </source>
</reference>
<keyword evidence="6 12" id="KW-0812">Transmembrane</keyword>
<feature type="transmembrane region" description="Helical" evidence="14">
    <location>
        <begin position="292"/>
        <end position="318"/>
    </location>
</feature>
<sequence length="319" mass="38198">MLYGFYQYIKLNMLNLLILLMMLLVGVAFLTLLERKILGYVQMRKGPNKVMIIGMFQPFSDAIKLFNKELFYVYKSNYNLFYLCPVLMFSVMLMSWMLFPYITNIYFLNYSMLLLILLMSISGYIMIFMGWSSNSIYSMMGSMRSVSQMLSYEVSFIFIIFILMIMSESYSFLDFMNYQIYVWYLFIFYPLFLMYFISVLAELNRSPMDFIEGESELVSGFNIEYFSGGFTLIFLAEYGMIIFFSFLSVLLFTNLLKYSNMFMFMFIMVMSCLVIFMRGLLPRMRYDELMYLCWKIILPMILLYVLLIFSFKFFLMMII</sequence>
<organism evidence="15">
    <name type="scientific">Formica rufa</name>
    <name type="common">Southern wood ant</name>
    <dbReference type="NCBI Taxonomy" id="258706"/>
    <lineage>
        <taxon>Eukaryota</taxon>
        <taxon>Metazoa</taxon>
        <taxon>Ecdysozoa</taxon>
        <taxon>Arthropoda</taxon>
        <taxon>Hexapoda</taxon>
        <taxon>Insecta</taxon>
        <taxon>Pterygota</taxon>
        <taxon>Neoptera</taxon>
        <taxon>Endopterygota</taxon>
        <taxon>Hymenoptera</taxon>
        <taxon>Apocrita</taxon>
        <taxon>Aculeata</taxon>
        <taxon>Formicoidea</taxon>
        <taxon>Formicidae</taxon>
        <taxon>Formicinae</taxon>
        <taxon>Formica</taxon>
    </lineage>
</organism>
<evidence type="ECO:0000256" key="1">
    <source>
        <dbReference type="ARBA" id="ARBA00003257"/>
    </source>
</evidence>
<dbReference type="EMBL" id="MT862420">
    <property type="protein sequence ID" value="QNV11983.1"/>
    <property type="molecule type" value="Genomic_DNA"/>
</dbReference>
<geneLocation type="mitochondrion" evidence="15"/>
<keyword evidence="5" id="KW-0813">Transport</keyword>
<comment type="catalytic activity">
    <reaction evidence="13">
        <text>a ubiquinone + NADH + 5 H(+)(in) = a ubiquinol + NAD(+) + 4 H(+)(out)</text>
        <dbReference type="Rhea" id="RHEA:29091"/>
        <dbReference type="Rhea" id="RHEA-COMP:9565"/>
        <dbReference type="Rhea" id="RHEA-COMP:9566"/>
        <dbReference type="ChEBI" id="CHEBI:15378"/>
        <dbReference type="ChEBI" id="CHEBI:16389"/>
        <dbReference type="ChEBI" id="CHEBI:17976"/>
        <dbReference type="ChEBI" id="CHEBI:57540"/>
        <dbReference type="ChEBI" id="CHEBI:57945"/>
        <dbReference type="EC" id="7.1.1.2"/>
    </reaction>
</comment>
<proteinExistence type="inferred from homology"/>
<evidence type="ECO:0000256" key="3">
    <source>
        <dbReference type="ARBA" id="ARBA00010535"/>
    </source>
</evidence>
<feature type="transmembrane region" description="Helical" evidence="14">
    <location>
        <begin position="182"/>
        <end position="204"/>
    </location>
</feature>
<keyword evidence="12" id="KW-0520">NAD</keyword>
<dbReference type="EC" id="7.1.1.2" evidence="13"/>
<name>A0A7L7S3I7_FORRU</name>
<keyword evidence="9 13" id="KW-0830">Ubiquinone</keyword>
<accession>A0A7L7S3I7</accession>
<keyword evidence="11 14" id="KW-0472">Membrane</keyword>
<dbReference type="GO" id="GO:0008137">
    <property type="term" value="F:NADH dehydrogenase (ubiquinone) activity"/>
    <property type="evidence" value="ECO:0007669"/>
    <property type="project" value="UniProtKB-EC"/>
</dbReference>
<keyword evidence="8 14" id="KW-1133">Transmembrane helix</keyword>
<evidence type="ECO:0000256" key="5">
    <source>
        <dbReference type="ARBA" id="ARBA00022448"/>
    </source>
</evidence>
<evidence type="ECO:0000256" key="12">
    <source>
        <dbReference type="RuleBase" id="RU000471"/>
    </source>
</evidence>
<feature type="transmembrane region" description="Helical" evidence="14">
    <location>
        <begin position="150"/>
        <end position="170"/>
    </location>
</feature>
<keyword evidence="10 13" id="KW-0496">Mitochondrion</keyword>
<dbReference type="InterPro" id="IPR001694">
    <property type="entry name" value="NADH_UbQ_OxRdtase_su1/FPO"/>
</dbReference>
<comment type="subcellular location">
    <subcellularLocation>
        <location evidence="2 12">Mitochondrion inner membrane</location>
        <topology evidence="2 12">Multi-pass membrane protein</topology>
    </subcellularLocation>
</comment>
<dbReference type="PROSITE" id="PS00667">
    <property type="entry name" value="COMPLEX1_ND1_1"/>
    <property type="match status" value="1"/>
</dbReference>
<evidence type="ECO:0000256" key="9">
    <source>
        <dbReference type="ARBA" id="ARBA00023075"/>
    </source>
</evidence>
<feature type="transmembrane region" description="Helical" evidence="14">
    <location>
        <begin position="258"/>
        <end position="280"/>
    </location>
</feature>